<dbReference type="GO" id="GO:0043161">
    <property type="term" value="P:proteasome-mediated ubiquitin-dependent protein catabolic process"/>
    <property type="evidence" value="ECO:0007669"/>
    <property type="project" value="TreeGrafter"/>
</dbReference>
<dbReference type="AlphaFoldDB" id="A0A9W8AXB1"/>
<proteinExistence type="inferred from homology"/>
<evidence type="ECO:0000313" key="6">
    <source>
        <dbReference type="EMBL" id="KAJ1970972.1"/>
    </source>
</evidence>
<reference evidence="6" key="1">
    <citation type="submission" date="2022-07" db="EMBL/GenBank/DDBJ databases">
        <title>Phylogenomic reconstructions and comparative analyses of Kickxellomycotina fungi.</title>
        <authorList>
            <person name="Reynolds N.K."/>
            <person name="Stajich J.E."/>
            <person name="Barry K."/>
            <person name="Grigoriev I.V."/>
            <person name="Crous P."/>
            <person name="Smith M.E."/>
        </authorList>
    </citation>
    <scope>NUCLEOTIDE SEQUENCE</scope>
    <source>
        <strain evidence="6">RSA 567</strain>
    </source>
</reference>
<accession>A0A9W8AXB1</accession>
<dbReference type="PANTHER" id="PTHR10943">
    <property type="entry name" value="26S PROTEASOME NON-ATPASE REGULATORY SUBUNIT"/>
    <property type="match status" value="1"/>
</dbReference>
<name>A0A9W8AXB1_9FUNG</name>
<keyword evidence="5 6" id="KW-0647">Proteasome</keyword>
<dbReference type="FunFam" id="1.25.10.10:FF:000017">
    <property type="entry name" value="26S proteasome non-ATPase regulatory subunit 1"/>
    <property type="match status" value="1"/>
</dbReference>
<dbReference type="InterPro" id="IPR011989">
    <property type="entry name" value="ARM-like"/>
</dbReference>
<dbReference type="GO" id="GO:0008540">
    <property type="term" value="C:proteasome regulatory particle, base subcomplex"/>
    <property type="evidence" value="ECO:0007669"/>
    <property type="project" value="TreeGrafter"/>
</dbReference>
<evidence type="ECO:0000256" key="3">
    <source>
        <dbReference type="ARBA" id="ARBA00015684"/>
    </source>
</evidence>
<organism evidence="6 7">
    <name type="scientific">Dimargaris verticillata</name>
    <dbReference type="NCBI Taxonomy" id="2761393"/>
    <lineage>
        <taxon>Eukaryota</taxon>
        <taxon>Fungi</taxon>
        <taxon>Fungi incertae sedis</taxon>
        <taxon>Zoopagomycota</taxon>
        <taxon>Kickxellomycotina</taxon>
        <taxon>Dimargaritomycetes</taxon>
        <taxon>Dimargaritales</taxon>
        <taxon>Dimargaritaceae</taxon>
        <taxon>Dimargaris</taxon>
    </lineage>
</organism>
<dbReference type="GO" id="GO:0034515">
    <property type="term" value="C:proteasome storage granule"/>
    <property type="evidence" value="ECO:0007669"/>
    <property type="project" value="TreeGrafter"/>
</dbReference>
<dbReference type="Gene3D" id="1.25.10.10">
    <property type="entry name" value="Leucine-rich Repeat Variant"/>
    <property type="match status" value="1"/>
</dbReference>
<keyword evidence="4" id="KW-0677">Repeat</keyword>
<comment type="similarity">
    <text evidence="2">Belongs to the proteasome subunit S1 family.</text>
</comment>
<dbReference type="Pfam" id="PF01851">
    <property type="entry name" value="PC_rep"/>
    <property type="match status" value="1"/>
</dbReference>
<sequence length="456" mass="48970">MANWIGYLAPTVAQHLTSDDTTLPADNVALTNLKSIFSGKQSMRLHLEFLFGNNHTDLAILKATKDSLDSRNSVYHSGVTFANAFMYAGTTVDDFLRSNMEWLQRATNWTKFSAAAGLGVIHMGQVDRALSLMSRYLPQDGVSNSPYSEGGAFFALGLINANRGGKVLEYLTNALTGYQSRDVEILQHGACLGLGAAGMATANAGVFDSLKDVLYTDSAVAGEAAGIAMGLVMIGTAAAEPLDEMLQYAHETQHEKIIRGLAVGMSFIMYERQDEADALISQLCEDKDPILRYGGMHTIAMAYCGTGNNQAIERLLHFAVSDVSDDVRRAAVTALGFILFRTPEQVPRMVQLLAESYNPHVRYGATLALGISCAGTGSKDAIALLEPMTRDSNDHVRQGALVALGMVLIQQSEAANSSVPAVRKLYDTTINDQHSDVMTKFGATLGQGIIDAGGRN</sequence>
<dbReference type="GO" id="GO:0005634">
    <property type="term" value="C:nucleus"/>
    <property type="evidence" value="ECO:0007669"/>
    <property type="project" value="TreeGrafter"/>
</dbReference>
<protein>
    <recommendedName>
        <fullName evidence="3">26S proteasome regulatory subunit RPN2</fullName>
    </recommendedName>
</protein>
<dbReference type="EMBL" id="JANBQB010001556">
    <property type="protein sequence ID" value="KAJ1970972.1"/>
    <property type="molecule type" value="Genomic_DNA"/>
</dbReference>
<gene>
    <name evidence="6" type="primary">RPN2_2</name>
    <name evidence="6" type="ORF">H4R34_005890</name>
</gene>
<dbReference type="InterPro" id="IPR002015">
    <property type="entry name" value="Proteasome/cyclosome_rpt"/>
</dbReference>
<evidence type="ECO:0000256" key="4">
    <source>
        <dbReference type="ARBA" id="ARBA00022737"/>
    </source>
</evidence>
<dbReference type="PANTHER" id="PTHR10943:SF2">
    <property type="entry name" value="26S PROTEASOME NON-ATPASE REGULATORY SUBUNIT 1"/>
    <property type="match status" value="1"/>
</dbReference>
<evidence type="ECO:0000313" key="7">
    <source>
        <dbReference type="Proteomes" id="UP001151582"/>
    </source>
</evidence>
<dbReference type="Pfam" id="PF13646">
    <property type="entry name" value="HEAT_2"/>
    <property type="match status" value="1"/>
</dbReference>
<feature type="non-terminal residue" evidence="6">
    <location>
        <position position="456"/>
    </location>
</feature>
<evidence type="ECO:0000256" key="2">
    <source>
        <dbReference type="ARBA" id="ARBA00006308"/>
    </source>
</evidence>
<evidence type="ECO:0000256" key="1">
    <source>
        <dbReference type="ARBA" id="ARBA00002187"/>
    </source>
</evidence>
<comment type="caution">
    <text evidence="6">The sequence shown here is derived from an EMBL/GenBank/DDBJ whole genome shotgun (WGS) entry which is preliminary data.</text>
</comment>
<evidence type="ECO:0000256" key="5">
    <source>
        <dbReference type="ARBA" id="ARBA00022942"/>
    </source>
</evidence>
<dbReference type="InterPro" id="IPR016024">
    <property type="entry name" value="ARM-type_fold"/>
</dbReference>
<dbReference type="OrthoDB" id="261572at2759"/>
<comment type="function">
    <text evidence="1">Acts as a regulatory subunit of the 26S proteasome which is involved in the ATP-dependent degradation of ubiquitinated proteins.</text>
</comment>
<dbReference type="SUPFAM" id="SSF48371">
    <property type="entry name" value="ARM repeat"/>
    <property type="match status" value="1"/>
</dbReference>
<keyword evidence="7" id="KW-1185">Reference proteome</keyword>
<dbReference type="Proteomes" id="UP001151582">
    <property type="component" value="Unassembled WGS sequence"/>
</dbReference>